<keyword evidence="7" id="KW-0391">Immunity</keyword>
<dbReference type="Pfam" id="PF13086">
    <property type="entry name" value="AAA_11"/>
    <property type="match status" value="2"/>
</dbReference>
<feature type="compositionally biased region" description="Acidic residues" evidence="8">
    <location>
        <begin position="809"/>
        <end position="819"/>
    </location>
</feature>
<evidence type="ECO:0000256" key="3">
    <source>
        <dbReference type="ARBA" id="ARBA00022723"/>
    </source>
</evidence>
<dbReference type="InterPro" id="IPR041677">
    <property type="entry name" value="DNA2/NAM7_AAA_11"/>
</dbReference>
<dbReference type="Gene3D" id="3.40.50.300">
    <property type="entry name" value="P-loop containing nucleotide triphosphate hydrolases"/>
    <property type="match status" value="3"/>
</dbReference>
<sequence>MDNGRGGRGRGAESNKWRGNRGGGGGSQRLYHNHGDRDWRGDSNREIMGPITTNQRGGGDHRSKRARPGDGRRGGGVAFGNHGNNQMEVDQPVHKRFERPGPVFGFKRLHGFLADTVSTDNVILAISKNKSDWVALLKSDEVNPSNSRNYLHLVMQVLVEKVIPESILRSQQVEICLATTEEQFRERISSLCTQICIGLGDSTSTENKTSNFIYVDKSPAKFLINLATYCRFLMKKMPSIVLDFLQAVISIAYGAAMSRSISDSETFGPIRDTFKALIDEVKSWSQKLKTKKIIMHKFNSRYRQEFSEEEEAELHAMEAPQNYKDMDIIPTAQELLSKEEVFLRPNKTKGAYQDAAHYLDVQFRLLREDFVRPLKDGIQDFMTHRVDYLSKRKKPPLGSIRIYTGVHIVSDKLGRDAVVYNAQLSPDGYKRVRWDKSKRLLPGSMLVFTGTKDFFRTAYFATVANRDVEELKKGVVSFVWEGDTSPAWDTAVEYLMVECEVYFESFRYTLQTLKELDLQDFPMHKFIVEASSSVSPPKYLEEAEHTMKIRLRNNDERNFSPLIDHEWPTPEELGLDNNQFVAYKAAITREFAIIQGPPGTGKTFLGLKIAETLLMNEEVTQTAGPIVVVCYTNHALDQFLEGILETYTKIPGAKGRAPIIRVGGRCKSEKLEEYILANVTKRERPRLPGDFYSNRDELRRQIDECRYRRSEMMYEISALKNVQGIVNLEKMSAFPQLRDEFVSPAIWANLKTPAWFGISDNRFSHRNFHADDFVRQMFQILDVPVGNVNHVAAASQHYESHPSTSAPQDPEETAPDDEEDYDVDELLANRIINVDNVFAESDNADVHSGNKLLYLAGISICDFDTEIFNLKETIKKLDEQSTMGPKTRRREIVMERNNISYSLAIAENKRSFLEKLFTYYRVEQIWLPDVSKILEQIRKGDEMEEILKLLPQNARWTIYFEIVNRARVLAAERAFQGGEKLIALQKRQRENQKFVDGVILRESKVVGMTTTGAAKYNDLLKMMRSKIVIVEEAAEVLEAHIVTCITKHCEHLILIGDHRQLQPNPNVFELATLFKLNISLFERMIKNDLNWYQLKLQHRMRPEIAALVKDTIYDELENAPKVYQYPPVMGVTKNLYFISHSELEKSETDSLSKVNDFEARYLGGLCRYLLLQDYRPDQITILTTYLGQMFALKKVLGTMANCKGVRVTCVDNFQGEENDIILLSLVRSNHESKIGFLSIENRVCVALSRARHGLFIIGNMTLLSDKSETWLAMFEKFDARSEIGPNLTIKCQIHFTETQISRGEEFQLFSPEGGCQVVCDELLSCTHRCVQVCHVKDRAHKEYACRQPCIKTCKEGHLCQSPCYRTCPPCLVLVVKSLQPKCHHEARMPCYKDPSEYFCREIVMKKLPCGHETELSCHFDPTLYPCKVMMDRTLPCTHERVLACHIDPAEVTCKVPTVKKLPCLHEKEVECRISPEMTKCEMKVERTLEGCGHVAEILCHQRDKKNIMCRTRCPVRLQCGHACTKYCHVLDDPHHLDYKCEKNCGKGCGEGHPCPAKHACCRPCPPCLKIMDRELPCLHQQKLPCHIDPTLYECKERCIKLLEGCGHQCQKLCYQPCTDCKIPVEKQGAKCGHKIVVPCDTLPTQDMCETLVPAVSPSPCGHVVMVPCKLSQLVPHATKNFLQLKEDVDMNARGRAPPAGRDDFIKSVKKNVEGLCCDFPCAKSCPPCNKQCHMKCEHSECRQKCGTPCLDCSEPCPWQCDHKRCTKLCRESCDRSPCDEPCLKRLPCGHSCLGFCGEPCPPICRVCNEKDEMFTIFFGDEDEEDARFVYLPDCKHSIEVFGLAHWMEISPEQDDEIGMKHCPRCKTLIKYCRRYNNLIRDRLKDVVAVKKKSFGNTENVKKIQNQIVQKLKVDTGNGWSANLKTFHEYLRDKVVDIVPVNDYKRNKLRQGTNLLVWKHKKVNEFTMNSIQFLVGCAESGIRTLTKARNRPELENRGGLKPELLDQLSARYLDLFANVRKRSLPLSRMEMRDIEQELERLFDLYQVYLRRSSSKFYDGHTQATPIYEKTLAIVEHPAAYRADRRGELHSLFKKMEDVLKTGLAISDMERRDILKVFAEKNEGRPGRWFKCRNGHYYIIGDCGGANQAALCFECKAPIGGTSYQIAPDNRLATEMDGATRSLWGNIPA</sequence>
<dbReference type="GO" id="GO:0008270">
    <property type="term" value="F:zinc ion binding"/>
    <property type="evidence" value="ECO:0007669"/>
    <property type="project" value="UniProtKB-KW"/>
</dbReference>
<dbReference type="Pfam" id="PF20173">
    <property type="entry name" value="ZnF_RZ-type"/>
    <property type="match status" value="1"/>
</dbReference>
<dbReference type="FunFam" id="3.40.50.300:FF:000742">
    <property type="entry name" value="NFX1-type zinc finger-containing protein 1"/>
    <property type="match status" value="1"/>
</dbReference>
<dbReference type="GO" id="GO:0031380">
    <property type="term" value="C:nuclear RNA-directed RNA polymerase complex"/>
    <property type="evidence" value="ECO:0007669"/>
    <property type="project" value="TreeGrafter"/>
</dbReference>
<keyword evidence="4" id="KW-0677">Repeat</keyword>
<dbReference type="InterPro" id="IPR041679">
    <property type="entry name" value="DNA2/NAM7-like_C"/>
</dbReference>
<reference evidence="10 11" key="1">
    <citation type="submission" date="2015-12" db="EMBL/GenBank/DDBJ databases">
        <title>The genome of Folsomia candida.</title>
        <authorList>
            <person name="Faddeeva A."/>
            <person name="Derks M.F."/>
            <person name="Anvar Y."/>
            <person name="Smit S."/>
            <person name="Van Straalen N."/>
            <person name="Roelofs D."/>
        </authorList>
    </citation>
    <scope>NUCLEOTIDE SEQUENCE [LARGE SCALE GENOMIC DNA]</scope>
    <source>
        <strain evidence="10 11">VU population</strain>
        <tissue evidence="10">Whole body</tissue>
    </source>
</reference>
<feature type="region of interest" description="Disordered" evidence="8">
    <location>
        <begin position="796"/>
        <end position="819"/>
    </location>
</feature>
<dbReference type="InterPro" id="IPR047187">
    <property type="entry name" value="SF1_C_Upf1"/>
</dbReference>
<dbReference type="EMBL" id="LNIX01000005">
    <property type="protein sequence ID" value="OXA53390.1"/>
    <property type="molecule type" value="Genomic_DNA"/>
</dbReference>
<keyword evidence="5" id="KW-0863">Zinc-finger</keyword>
<dbReference type="SUPFAM" id="SSF52540">
    <property type="entry name" value="P-loop containing nucleoside triphosphate hydrolases"/>
    <property type="match status" value="1"/>
</dbReference>
<proteinExistence type="predicted"/>
<dbReference type="PROSITE" id="PS51981">
    <property type="entry name" value="ZF_RZ"/>
    <property type="match status" value="1"/>
</dbReference>
<dbReference type="GO" id="GO:0031048">
    <property type="term" value="P:regulatory ncRNA-mediated heterochromatin formation"/>
    <property type="evidence" value="ECO:0007669"/>
    <property type="project" value="TreeGrafter"/>
</dbReference>
<name>A0A226E7V6_FOLCA</name>
<dbReference type="PANTHER" id="PTHR10887:SF341">
    <property type="entry name" value="NFX1-TYPE ZINC FINGER-CONTAINING PROTEIN 1"/>
    <property type="match status" value="1"/>
</dbReference>
<evidence type="ECO:0000259" key="9">
    <source>
        <dbReference type="PROSITE" id="PS51981"/>
    </source>
</evidence>
<dbReference type="GO" id="GO:0005737">
    <property type="term" value="C:cytoplasm"/>
    <property type="evidence" value="ECO:0007669"/>
    <property type="project" value="UniProtKB-SubCell"/>
</dbReference>
<evidence type="ECO:0000256" key="4">
    <source>
        <dbReference type="ARBA" id="ARBA00022737"/>
    </source>
</evidence>
<dbReference type="OrthoDB" id="2423195at2759"/>
<dbReference type="Pfam" id="PF25396">
    <property type="entry name" value="ZNFX1"/>
    <property type="match status" value="1"/>
</dbReference>
<dbReference type="SMART" id="SM00438">
    <property type="entry name" value="ZnF_NFX"/>
    <property type="match status" value="7"/>
</dbReference>
<dbReference type="InterPro" id="IPR045055">
    <property type="entry name" value="DNA2/NAM7-like"/>
</dbReference>
<dbReference type="Pfam" id="PF13087">
    <property type="entry name" value="AAA_12"/>
    <property type="match status" value="1"/>
</dbReference>
<organism evidence="10 11">
    <name type="scientific">Folsomia candida</name>
    <name type="common">Springtail</name>
    <dbReference type="NCBI Taxonomy" id="158441"/>
    <lineage>
        <taxon>Eukaryota</taxon>
        <taxon>Metazoa</taxon>
        <taxon>Ecdysozoa</taxon>
        <taxon>Arthropoda</taxon>
        <taxon>Hexapoda</taxon>
        <taxon>Collembola</taxon>
        <taxon>Entomobryomorpha</taxon>
        <taxon>Isotomoidea</taxon>
        <taxon>Isotomidae</taxon>
        <taxon>Proisotominae</taxon>
        <taxon>Folsomia</taxon>
    </lineage>
</organism>
<evidence type="ECO:0000256" key="1">
    <source>
        <dbReference type="ARBA" id="ARBA00004496"/>
    </source>
</evidence>
<dbReference type="InterPro" id="IPR027417">
    <property type="entry name" value="P-loop_NTPase"/>
</dbReference>
<evidence type="ECO:0000313" key="10">
    <source>
        <dbReference type="EMBL" id="OXA53390.1"/>
    </source>
</evidence>
<dbReference type="InterPro" id="IPR000967">
    <property type="entry name" value="Znf_NFX1"/>
</dbReference>
<dbReference type="InterPro" id="IPR046439">
    <property type="entry name" value="ZF_RZ_dom"/>
</dbReference>
<evidence type="ECO:0000256" key="5">
    <source>
        <dbReference type="ARBA" id="ARBA00022771"/>
    </source>
</evidence>
<evidence type="ECO:0000256" key="2">
    <source>
        <dbReference type="ARBA" id="ARBA00022490"/>
    </source>
</evidence>
<dbReference type="InterPro" id="IPR057373">
    <property type="entry name" value="ZNFX1"/>
</dbReference>
<comment type="subcellular location">
    <subcellularLocation>
        <location evidence="1">Cytoplasm</location>
    </subcellularLocation>
</comment>
<keyword evidence="11" id="KW-1185">Reference proteome</keyword>
<evidence type="ECO:0000256" key="8">
    <source>
        <dbReference type="SAM" id="MobiDB-lite"/>
    </source>
</evidence>
<comment type="caution">
    <text evidence="10">The sequence shown here is derived from an EMBL/GenBank/DDBJ whole genome shotgun (WGS) entry which is preliminary data.</text>
</comment>
<dbReference type="GO" id="GO:0004386">
    <property type="term" value="F:helicase activity"/>
    <property type="evidence" value="ECO:0007669"/>
    <property type="project" value="InterPro"/>
</dbReference>
<accession>A0A226E7V6</accession>
<evidence type="ECO:0000256" key="7">
    <source>
        <dbReference type="ARBA" id="ARBA00022859"/>
    </source>
</evidence>
<evidence type="ECO:0000256" key="6">
    <source>
        <dbReference type="ARBA" id="ARBA00022833"/>
    </source>
</evidence>
<dbReference type="CDD" id="cd18808">
    <property type="entry name" value="SF1_C_Upf1"/>
    <property type="match status" value="1"/>
</dbReference>
<feature type="compositionally biased region" description="Basic and acidic residues" evidence="8">
    <location>
        <begin position="33"/>
        <end position="45"/>
    </location>
</feature>
<keyword evidence="3" id="KW-0479">Metal-binding</keyword>
<keyword evidence="2" id="KW-0963">Cytoplasm</keyword>
<dbReference type="PANTHER" id="PTHR10887">
    <property type="entry name" value="DNA2/NAM7 HELICASE FAMILY"/>
    <property type="match status" value="1"/>
</dbReference>
<dbReference type="GO" id="GO:0002376">
    <property type="term" value="P:immune system process"/>
    <property type="evidence" value="ECO:0007669"/>
    <property type="project" value="UniProtKB-KW"/>
</dbReference>
<dbReference type="OMA" id="MEERGCI"/>
<feature type="domain" description="RZ-type" evidence="9">
    <location>
        <begin position="2104"/>
        <end position="2180"/>
    </location>
</feature>
<evidence type="ECO:0000313" key="11">
    <source>
        <dbReference type="Proteomes" id="UP000198287"/>
    </source>
</evidence>
<protein>
    <submittedName>
        <fullName evidence="10">NFX1-type zinc finger-containing protein 1</fullName>
    </submittedName>
</protein>
<keyword evidence="6" id="KW-0862">Zinc</keyword>
<gene>
    <name evidence="10" type="ORF">Fcan01_10824</name>
</gene>
<feature type="region of interest" description="Disordered" evidence="8">
    <location>
        <begin position="1"/>
        <end position="86"/>
    </location>
</feature>
<dbReference type="Proteomes" id="UP000198287">
    <property type="component" value="Unassembled WGS sequence"/>
</dbReference>